<sequence length="231" mass="25695">MSQTFHYSFFRIPKDRELAAFVEKYKNLRLQALKISPGSFSSTLEIESALPDTEWVARLRSEKIETFVCSATPLVSNEQQSTTTPNEPSTWVGQLTLRGPLSSEEFALPAESGQKPSGKGEFEEERWQMLSLFTNPEHRGQGLGLTLCKEALDYLKSYRDRPSAVRVRLMVKPDNHATVGLYRKLGFEETGKCTLAEALVANGDAALLPEDISGAKYSARTGLIMTADISR</sequence>
<keyword evidence="1" id="KW-0808">Transferase</keyword>
<feature type="domain" description="N-acetyltransferase" evidence="3">
    <location>
        <begin position="62"/>
        <end position="209"/>
    </location>
</feature>
<organism evidence="4 5">
    <name type="scientific">Talaromyces islandicus</name>
    <name type="common">Penicillium islandicum</name>
    <dbReference type="NCBI Taxonomy" id="28573"/>
    <lineage>
        <taxon>Eukaryota</taxon>
        <taxon>Fungi</taxon>
        <taxon>Dikarya</taxon>
        <taxon>Ascomycota</taxon>
        <taxon>Pezizomycotina</taxon>
        <taxon>Eurotiomycetes</taxon>
        <taxon>Eurotiomycetidae</taxon>
        <taxon>Eurotiales</taxon>
        <taxon>Trichocomaceae</taxon>
        <taxon>Talaromyces</taxon>
        <taxon>Talaromyces sect. Islandici</taxon>
    </lineage>
</organism>
<dbReference type="EMBL" id="CVMT01000009">
    <property type="protein sequence ID" value="CRG91118.1"/>
    <property type="molecule type" value="Genomic_DNA"/>
</dbReference>
<dbReference type="OMA" id="HATVGLY"/>
<keyword evidence="5" id="KW-1185">Reference proteome</keyword>
<dbReference type="InterPro" id="IPR050680">
    <property type="entry name" value="YpeA/RimI_acetyltransf"/>
</dbReference>
<dbReference type="InterPro" id="IPR000182">
    <property type="entry name" value="GNAT_dom"/>
</dbReference>
<evidence type="ECO:0000256" key="1">
    <source>
        <dbReference type="ARBA" id="ARBA00022679"/>
    </source>
</evidence>
<dbReference type="CDD" id="cd04301">
    <property type="entry name" value="NAT_SF"/>
    <property type="match status" value="1"/>
</dbReference>
<gene>
    <name evidence="4" type="ORF">PISL3812_08166</name>
</gene>
<dbReference type="PROSITE" id="PS51186">
    <property type="entry name" value="GNAT"/>
    <property type="match status" value="1"/>
</dbReference>
<dbReference type="Gene3D" id="3.40.630.30">
    <property type="match status" value="1"/>
</dbReference>
<evidence type="ECO:0000313" key="4">
    <source>
        <dbReference type="EMBL" id="CRG91118.1"/>
    </source>
</evidence>
<evidence type="ECO:0000313" key="5">
    <source>
        <dbReference type="Proteomes" id="UP000054383"/>
    </source>
</evidence>
<dbReference type="OrthoDB" id="41532at2759"/>
<dbReference type="PANTHER" id="PTHR43420:SF47">
    <property type="entry name" value="N-ACETYLTRANSFERASE DOMAIN-CONTAINING PROTEIN"/>
    <property type="match status" value="1"/>
</dbReference>
<dbReference type="Proteomes" id="UP000054383">
    <property type="component" value="Unassembled WGS sequence"/>
</dbReference>
<protein>
    <recommendedName>
        <fullName evidence="3">N-acetyltransferase domain-containing protein</fullName>
    </recommendedName>
</protein>
<dbReference type="InterPro" id="IPR016181">
    <property type="entry name" value="Acyl_CoA_acyltransferase"/>
</dbReference>
<proteinExistence type="predicted"/>
<dbReference type="GO" id="GO:0016747">
    <property type="term" value="F:acyltransferase activity, transferring groups other than amino-acyl groups"/>
    <property type="evidence" value="ECO:0007669"/>
    <property type="project" value="InterPro"/>
</dbReference>
<reference evidence="4 5" key="1">
    <citation type="submission" date="2015-04" db="EMBL/GenBank/DDBJ databases">
        <authorList>
            <person name="Syromyatnikov M.Y."/>
            <person name="Popov V.N."/>
        </authorList>
    </citation>
    <scope>NUCLEOTIDE SEQUENCE [LARGE SCALE GENOMIC DNA]</scope>
    <source>
        <strain evidence="4">WF-38-12</strain>
    </source>
</reference>
<dbReference type="AlphaFoldDB" id="A0A0U1M6A3"/>
<evidence type="ECO:0000256" key="2">
    <source>
        <dbReference type="ARBA" id="ARBA00023315"/>
    </source>
</evidence>
<dbReference type="Pfam" id="PF00583">
    <property type="entry name" value="Acetyltransf_1"/>
    <property type="match status" value="1"/>
</dbReference>
<dbReference type="SUPFAM" id="SSF55729">
    <property type="entry name" value="Acyl-CoA N-acyltransferases (Nat)"/>
    <property type="match status" value="1"/>
</dbReference>
<name>A0A0U1M6A3_TALIS</name>
<accession>A0A0U1M6A3</accession>
<keyword evidence="2" id="KW-0012">Acyltransferase</keyword>
<dbReference type="PANTHER" id="PTHR43420">
    <property type="entry name" value="ACETYLTRANSFERASE"/>
    <property type="match status" value="1"/>
</dbReference>
<evidence type="ECO:0000259" key="3">
    <source>
        <dbReference type="PROSITE" id="PS51186"/>
    </source>
</evidence>